<dbReference type="Gene3D" id="3.30.450.40">
    <property type="match status" value="1"/>
</dbReference>
<evidence type="ECO:0000313" key="6">
    <source>
        <dbReference type="Proteomes" id="UP000304912"/>
    </source>
</evidence>
<evidence type="ECO:0000256" key="1">
    <source>
        <dbReference type="ARBA" id="ARBA00000085"/>
    </source>
</evidence>
<evidence type="ECO:0000259" key="4">
    <source>
        <dbReference type="PROSITE" id="PS50109"/>
    </source>
</evidence>
<accession>A0A5B7YHF1</accession>
<organism evidence="5 6">
    <name type="scientific">Salinimonas iocasae</name>
    <dbReference type="NCBI Taxonomy" id="2572577"/>
    <lineage>
        <taxon>Bacteria</taxon>
        <taxon>Pseudomonadati</taxon>
        <taxon>Pseudomonadota</taxon>
        <taxon>Gammaproteobacteria</taxon>
        <taxon>Alteromonadales</taxon>
        <taxon>Alteromonadaceae</taxon>
        <taxon>Alteromonas/Salinimonas group</taxon>
        <taxon>Salinimonas</taxon>
    </lineage>
</organism>
<dbReference type="SMART" id="SM00387">
    <property type="entry name" value="HATPase_c"/>
    <property type="match status" value="1"/>
</dbReference>
<dbReference type="InterPro" id="IPR005467">
    <property type="entry name" value="His_kinase_dom"/>
</dbReference>
<evidence type="ECO:0000256" key="3">
    <source>
        <dbReference type="SAM" id="Coils"/>
    </source>
</evidence>
<keyword evidence="5" id="KW-0808">Transferase</keyword>
<gene>
    <name evidence="5" type="ORF">FBQ74_14835</name>
</gene>
<dbReference type="InterPro" id="IPR003594">
    <property type="entry name" value="HATPase_dom"/>
</dbReference>
<dbReference type="RefSeq" id="WP_139757399.1">
    <property type="nucleotide sequence ID" value="NZ_CP039852.1"/>
</dbReference>
<keyword evidence="6" id="KW-1185">Reference proteome</keyword>
<proteinExistence type="predicted"/>
<dbReference type="Pfam" id="PF02518">
    <property type="entry name" value="HATPase_c"/>
    <property type="match status" value="1"/>
</dbReference>
<dbReference type="InterPro" id="IPR036890">
    <property type="entry name" value="HATPase_C_sf"/>
</dbReference>
<dbReference type="OrthoDB" id="9772100at2"/>
<name>A0A5B7YHF1_9ALTE</name>
<evidence type="ECO:0000256" key="2">
    <source>
        <dbReference type="ARBA" id="ARBA00012438"/>
    </source>
</evidence>
<dbReference type="PANTHER" id="PTHR43065">
    <property type="entry name" value="SENSOR HISTIDINE KINASE"/>
    <property type="match status" value="1"/>
</dbReference>
<dbReference type="EMBL" id="CP039852">
    <property type="protein sequence ID" value="QCZ94663.1"/>
    <property type="molecule type" value="Genomic_DNA"/>
</dbReference>
<keyword evidence="5" id="KW-0418">Kinase</keyword>
<dbReference type="EC" id="2.7.13.3" evidence="2"/>
<dbReference type="PANTHER" id="PTHR43065:SF50">
    <property type="entry name" value="HISTIDINE KINASE"/>
    <property type="match status" value="1"/>
</dbReference>
<dbReference type="PROSITE" id="PS50109">
    <property type="entry name" value="HIS_KIN"/>
    <property type="match status" value="1"/>
</dbReference>
<sequence>MNDKYEDVVENLNLVYRLKEQAQALHNQSELMLRGVRAVLDAEHPEALYQRMFDNFSQIIPHTTCLILEPFNATHLRCSFSTLPEIVDQQWEIGEMLTKVIGGKTLAMYNVARHPTWQDVPLARDTRIKSLLMSPFIVKDELSVIVFAHEELGFYTDEHVQIAKRYREFTEQTLLSVNARLLAMASEQLKKEKEQVEQSLIASEKMASVGLLAAGVAHEINNPVGFVASNIDYLKTSVPTLIDFCKTLEGAFEKGSQADLAALQAQYEQHQIPQLLDDICDICEESEEGLIRVANITTSLKSFTRTDVGDQEHFCVNQAIEDTLPLVNPELKHHVSIELTLNDVPPVVGSARKLSQVLINLMMNAGQAICGQGVIQIETTRVTSALPAPGGFSDQVIIRVEDNGPGMSKQVREQIFQPFYTTKPPGEGTGLGLYISMNIVEAMGGHISVESEENRGTVFTIRLPVPHT</sequence>
<dbReference type="AlphaFoldDB" id="A0A5B7YHF1"/>
<protein>
    <recommendedName>
        <fullName evidence="2">histidine kinase</fullName>
        <ecNumber evidence="2">2.7.13.3</ecNumber>
    </recommendedName>
</protein>
<keyword evidence="3" id="KW-0175">Coiled coil</keyword>
<feature type="coiled-coil region" evidence="3">
    <location>
        <begin position="179"/>
        <end position="206"/>
    </location>
</feature>
<dbReference type="SUPFAM" id="SSF55874">
    <property type="entry name" value="ATPase domain of HSP90 chaperone/DNA topoisomerase II/histidine kinase"/>
    <property type="match status" value="1"/>
</dbReference>
<evidence type="ECO:0000313" key="5">
    <source>
        <dbReference type="EMBL" id="QCZ94663.1"/>
    </source>
</evidence>
<dbReference type="InterPro" id="IPR004358">
    <property type="entry name" value="Sig_transdc_His_kin-like_C"/>
</dbReference>
<feature type="domain" description="Histidine kinase" evidence="4">
    <location>
        <begin position="215"/>
        <end position="467"/>
    </location>
</feature>
<dbReference type="Gene3D" id="3.30.565.10">
    <property type="entry name" value="Histidine kinase-like ATPase, C-terminal domain"/>
    <property type="match status" value="1"/>
</dbReference>
<dbReference type="Gene3D" id="1.10.287.130">
    <property type="match status" value="1"/>
</dbReference>
<dbReference type="PRINTS" id="PR00344">
    <property type="entry name" value="BCTRLSENSOR"/>
</dbReference>
<dbReference type="InterPro" id="IPR029016">
    <property type="entry name" value="GAF-like_dom_sf"/>
</dbReference>
<dbReference type="Proteomes" id="UP000304912">
    <property type="component" value="Chromosome"/>
</dbReference>
<dbReference type="GO" id="GO:0004673">
    <property type="term" value="F:protein histidine kinase activity"/>
    <property type="evidence" value="ECO:0007669"/>
    <property type="project" value="UniProtKB-EC"/>
</dbReference>
<reference evidence="5 6" key="1">
    <citation type="submission" date="2019-04" db="EMBL/GenBank/DDBJ databases">
        <title>Salinimonas iocasae sp. nov., a halophilic bacterium isolated from the outer tube casing of tubeworms in Okinawa Trough.</title>
        <authorList>
            <person name="Zhang H."/>
            <person name="Wang H."/>
            <person name="Li C."/>
        </authorList>
    </citation>
    <scope>NUCLEOTIDE SEQUENCE [LARGE SCALE GENOMIC DNA]</scope>
    <source>
        <strain evidence="5 6">KX18D6</strain>
    </source>
</reference>
<dbReference type="KEGG" id="salk:FBQ74_14835"/>
<comment type="catalytic activity">
    <reaction evidence="1">
        <text>ATP + protein L-histidine = ADP + protein N-phospho-L-histidine.</text>
        <dbReference type="EC" id="2.7.13.3"/>
    </reaction>
</comment>